<evidence type="ECO:0000313" key="2">
    <source>
        <dbReference type="EMBL" id="NOL51807.1"/>
    </source>
</evidence>
<name>A0A849PA63_9BURK</name>
<reference evidence="2 3" key="1">
    <citation type="submission" date="2020-05" db="EMBL/GenBank/DDBJ databases">
        <authorList>
            <person name="Niu N."/>
        </authorList>
    </citation>
    <scope>NUCLEOTIDE SEQUENCE [LARGE SCALE GENOMIC DNA]</scope>
    <source>
        <strain evidence="2 3">3340-03</strain>
    </source>
</reference>
<gene>
    <name evidence="2" type="ORF">HKX39_06450</name>
</gene>
<dbReference type="Pfam" id="PF20279">
    <property type="entry name" value="CTD12"/>
    <property type="match status" value="1"/>
</dbReference>
<proteinExistence type="predicted"/>
<organism evidence="2 3">
    <name type="scientific">Pelistega suis</name>
    <dbReference type="NCBI Taxonomy" id="1631957"/>
    <lineage>
        <taxon>Bacteria</taxon>
        <taxon>Pseudomonadati</taxon>
        <taxon>Pseudomonadota</taxon>
        <taxon>Betaproteobacteria</taxon>
        <taxon>Burkholderiales</taxon>
        <taxon>Alcaligenaceae</taxon>
        <taxon>Pelistega</taxon>
    </lineage>
</organism>
<keyword evidence="3" id="KW-1185">Reference proteome</keyword>
<dbReference type="Proteomes" id="UP000537862">
    <property type="component" value="Unassembled WGS sequence"/>
</dbReference>
<comment type="caution">
    <text evidence="2">The sequence shown here is derived from an EMBL/GenBank/DDBJ whole genome shotgun (WGS) entry which is preliminary data.</text>
</comment>
<dbReference type="InterPro" id="IPR046917">
    <property type="entry name" value="ABC-3C_CTD12"/>
</dbReference>
<dbReference type="RefSeq" id="WP_171680507.1">
    <property type="nucleotide sequence ID" value="NZ_JABGBN010000004.1"/>
</dbReference>
<protein>
    <recommendedName>
        <fullName evidence="1">ABC-three component systems C-terminal domain-containing protein</fullName>
    </recommendedName>
</protein>
<dbReference type="AlphaFoldDB" id="A0A849PA63"/>
<evidence type="ECO:0000313" key="3">
    <source>
        <dbReference type="Proteomes" id="UP000537862"/>
    </source>
</evidence>
<dbReference type="EMBL" id="JABGBN010000004">
    <property type="protein sequence ID" value="NOL51807.1"/>
    <property type="molecule type" value="Genomic_DNA"/>
</dbReference>
<sequence length="323" mass="37201">MYHYEDIEAPQFEKLVIAICQHILGEGVQGFTAGRDGGKDGVFVGKANSYPSLQTPWEGTIVIQAKHTYGINKHFLETDFYGNNSCVLSKEAEKIKKLISNNQLTHYMLFANRKLTGDASSKVRNFISQKTNLSEQNIAILGIDDLDNWLNRYPDIPQRRDINLQPLNIAPLIDPNNLAKVISCFSHVFATETKTMDRYVANSIQRTTFSEKNNLNEMPENFGKELVKLYMPLIPNIDNFLHDPQNRLILENYQEAVEEFQLKYILKKRTEGLSFDKIFNNLVDYLTNRDFTLKQNKRLTRAMVFYMYWSCDIGISESNATSE</sequence>
<accession>A0A849PA63</accession>
<feature type="domain" description="ABC-three component systems C-terminal" evidence="1">
    <location>
        <begin position="173"/>
        <end position="314"/>
    </location>
</feature>
<evidence type="ECO:0000259" key="1">
    <source>
        <dbReference type="Pfam" id="PF20279"/>
    </source>
</evidence>